<dbReference type="GO" id="GO:0000981">
    <property type="term" value="F:DNA-binding transcription factor activity, RNA polymerase II-specific"/>
    <property type="evidence" value="ECO:0007669"/>
    <property type="project" value="TreeGrafter"/>
</dbReference>
<dbReference type="InterPro" id="IPR051306">
    <property type="entry name" value="Homeobox_regulator"/>
</dbReference>
<evidence type="ECO:0000256" key="4">
    <source>
        <dbReference type="ARBA" id="ARBA00022902"/>
    </source>
</evidence>
<evidence type="ECO:0000256" key="5">
    <source>
        <dbReference type="ARBA" id="ARBA00023015"/>
    </source>
</evidence>
<comment type="subcellular location">
    <subcellularLocation>
        <location evidence="1 13 14">Nucleus</location>
    </subcellularLocation>
</comment>
<feature type="domain" description="Homeobox" evidence="16">
    <location>
        <begin position="123"/>
        <end position="183"/>
    </location>
</feature>
<evidence type="ECO:0000256" key="2">
    <source>
        <dbReference type="ARBA" id="ARBA00022473"/>
    </source>
</evidence>
<protein>
    <recommendedName>
        <fullName evidence="12">Homeobox protein siamois</fullName>
    </recommendedName>
</protein>
<evidence type="ECO:0000256" key="7">
    <source>
        <dbReference type="ARBA" id="ARBA00023155"/>
    </source>
</evidence>
<dbReference type="SUPFAM" id="SSF46689">
    <property type="entry name" value="Homeodomain-like"/>
    <property type="match status" value="1"/>
</dbReference>
<dbReference type="GO" id="GO:0007399">
    <property type="term" value="P:nervous system development"/>
    <property type="evidence" value="ECO:0007669"/>
    <property type="project" value="UniProtKB-KW"/>
</dbReference>
<dbReference type="PROSITE" id="PS50071">
    <property type="entry name" value="HOMEOBOX_2"/>
    <property type="match status" value="1"/>
</dbReference>
<evidence type="ECO:0000256" key="15">
    <source>
        <dbReference type="SAM" id="MobiDB-lite"/>
    </source>
</evidence>
<gene>
    <name evidence="17" type="ORF">GDO86_007022</name>
</gene>
<dbReference type="GO" id="GO:0005634">
    <property type="term" value="C:nucleus"/>
    <property type="evidence" value="ECO:0007669"/>
    <property type="project" value="UniProtKB-SubCell"/>
</dbReference>
<keyword evidence="9" id="KW-0804">Transcription</keyword>
<dbReference type="AlphaFoldDB" id="A0A8T2J8B3"/>
<keyword evidence="3" id="KW-0221">Differentiation</keyword>
<evidence type="ECO:0000256" key="1">
    <source>
        <dbReference type="ARBA" id="ARBA00004123"/>
    </source>
</evidence>
<evidence type="ECO:0000313" key="17">
    <source>
        <dbReference type="EMBL" id="KAG8441495.1"/>
    </source>
</evidence>
<keyword evidence="18" id="KW-1185">Reference proteome</keyword>
<feature type="compositionally biased region" description="Basic and acidic residues" evidence="15">
    <location>
        <begin position="99"/>
        <end position="115"/>
    </location>
</feature>
<dbReference type="FunFam" id="1.10.10.60:FF:000499">
    <property type="entry name" value="Siamois homeodomain 1"/>
    <property type="match status" value="1"/>
</dbReference>
<name>A0A8T2J8B3_9PIPI</name>
<keyword evidence="8" id="KW-0010">Activator</keyword>
<evidence type="ECO:0000256" key="3">
    <source>
        <dbReference type="ARBA" id="ARBA00022782"/>
    </source>
</evidence>
<dbReference type="Pfam" id="PF00046">
    <property type="entry name" value="Homeodomain"/>
    <property type="match status" value="1"/>
</dbReference>
<reference evidence="17" key="1">
    <citation type="thesis" date="2020" institute="ProQuest LLC" country="789 East Eisenhower Parkway, Ann Arbor, MI, USA">
        <title>Comparative Genomics and Chromosome Evolution.</title>
        <authorList>
            <person name="Mudd A.B."/>
        </authorList>
    </citation>
    <scope>NUCLEOTIDE SEQUENCE</scope>
    <source>
        <strain evidence="17">Female2</strain>
        <tissue evidence="17">Blood</tissue>
    </source>
</reference>
<feature type="region of interest" description="Disordered" evidence="15">
    <location>
        <begin position="93"/>
        <end position="119"/>
    </location>
</feature>
<proteinExistence type="predicted"/>
<dbReference type="OrthoDB" id="6159439at2759"/>
<sequence>MACDAELEQIVYTVLTLQDDYPCLSPPPRDQHMVSPSFLGIFHDLHSNMETKGCLQERQKHQNRSMKIQLQEWSEKTPLEGISIEIQKNNAYAKGTKRSLSEDEAHETKRSKIQSEKLQPPVSTRYRKRTNYSKEQTIFLQNQFDINPYPDFVRRCSIAKITGIPEPRIQVWFQNRRARHLLKATNSQERKAPCAETFTGFIYKESHYPDIWC</sequence>
<evidence type="ECO:0000256" key="6">
    <source>
        <dbReference type="ARBA" id="ARBA00023125"/>
    </source>
</evidence>
<dbReference type="Proteomes" id="UP000812440">
    <property type="component" value="Chromosome 3"/>
</dbReference>
<accession>A0A8T2J8B3</accession>
<keyword evidence="10" id="KW-0306">Gastrulation</keyword>
<evidence type="ECO:0000313" key="18">
    <source>
        <dbReference type="Proteomes" id="UP000812440"/>
    </source>
</evidence>
<evidence type="ECO:0000256" key="9">
    <source>
        <dbReference type="ARBA" id="ARBA00023163"/>
    </source>
</evidence>
<dbReference type="GO" id="GO:0000977">
    <property type="term" value="F:RNA polymerase II transcription regulatory region sequence-specific DNA binding"/>
    <property type="evidence" value="ECO:0007669"/>
    <property type="project" value="TreeGrafter"/>
</dbReference>
<keyword evidence="5" id="KW-0805">Transcription regulation</keyword>
<dbReference type="Gene3D" id="1.10.10.60">
    <property type="entry name" value="Homeodomain-like"/>
    <property type="match status" value="1"/>
</dbReference>
<evidence type="ECO:0000256" key="13">
    <source>
        <dbReference type="PROSITE-ProRule" id="PRU00108"/>
    </source>
</evidence>
<dbReference type="GO" id="GO:0030154">
    <property type="term" value="P:cell differentiation"/>
    <property type="evidence" value="ECO:0007669"/>
    <property type="project" value="UniProtKB-KW"/>
</dbReference>
<evidence type="ECO:0000256" key="12">
    <source>
        <dbReference type="ARBA" id="ARBA00072613"/>
    </source>
</evidence>
<keyword evidence="4" id="KW-0524">Neurogenesis</keyword>
<dbReference type="EMBL" id="JAACNH010000006">
    <property type="protein sequence ID" value="KAG8441495.1"/>
    <property type="molecule type" value="Genomic_DNA"/>
</dbReference>
<evidence type="ECO:0000259" key="16">
    <source>
        <dbReference type="PROSITE" id="PS50071"/>
    </source>
</evidence>
<dbReference type="CDD" id="cd00086">
    <property type="entry name" value="homeodomain"/>
    <property type="match status" value="1"/>
</dbReference>
<dbReference type="PANTHER" id="PTHR46123:SF8">
    <property type="entry name" value="HOMEOBOX PROTEIN SIAMOIS"/>
    <property type="match status" value="1"/>
</dbReference>
<evidence type="ECO:0000256" key="11">
    <source>
        <dbReference type="ARBA" id="ARBA00023242"/>
    </source>
</evidence>
<dbReference type="SMART" id="SM00389">
    <property type="entry name" value="HOX"/>
    <property type="match status" value="1"/>
</dbReference>
<dbReference type="InterPro" id="IPR001356">
    <property type="entry name" value="HD"/>
</dbReference>
<keyword evidence="7 13" id="KW-0371">Homeobox</keyword>
<organism evidence="17 18">
    <name type="scientific">Hymenochirus boettgeri</name>
    <name type="common">Congo dwarf clawed frog</name>
    <dbReference type="NCBI Taxonomy" id="247094"/>
    <lineage>
        <taxon>Eukaryota</taxon>
        <taxon>Metazoa</taxon>
        <taxon>Chordata</taxon>
        <taxon>Craniata</taxon>
        <taxon>Vertebrata</taxon>
        <taxon>Euteleostomi</taxon>
        <taxon>Amphibia</taxon>
        <taxon>Batrachia</taxon>
        <taxon>Anura</taxon>
        <taxon>Pipoidea</taxon>
        <taxon>Pipidae</taxon>
        <taxon>Pipinae</taxon>
        <taxon>Hymenochirus</taxon>
    </lineage>
</organism>
<feature type="DNA-binding region" description="Homeobox" evidence="13">
    <location>
        <begin position="125"/>
        <end position="184"/>
    </location>
</feature>
<keyword evidence="11 13" id="KW-0539">Nucleus</keyword>
<dbReference type="InterPro" id="IPR009057">
    <property type="entry name" value="Homeodomain-like_sf"/>
</dbReference>
<keyword evidence="6 13" id="KW-0238">DNA-binding</keyword>
<evidence type="ECO:0000256" key="14">
    <source>
        <dbReference type="RuleBase" id="RU000682"/>
    </source>
</evidence>
<keyword evidence="2" id="KW-0217">Developmental protein</keyword>
<comment type="caution">
    <text evidence="17">The sequence shown here is derived from an EMBL/GenBank/DDBJ whole genome shotgun (WGS) entry which is preliminary data.</text>
</comment>
<evidence type="ECO:0000256" key="10">
    <source>
        <dbReference type="ARBA" id="ARBA00023218"/>
    </source>
</evidence>
<dbReference type="PANTHER" id="PTHR46123">
    <property type="entry name" value="MIX-TYPE HOMEOBOX GENE 1-RELATED"/>
    <property type="match status" value="1"/>
</dbReference>
<evidence type="ECO:0000256" key="8">
    <source>
        <dbReference type="ARBA" id="ARBA00023159"/>
    </source>
</evidence>
<dbReference type="GO" id="GO:0007369">
    <property type="term" value="P:gastrulation"/>
    <property type="evidence" value="ECO:0007669"/>
    <property type="project" value="UniProtKB-KW"/>
</dbReference>